<dbReference type="Pfam" id="PF13302">
    <property type="entry name" value="Acetyltransf_3"/>
    <property type="match status" value="1"/>
</dbReference>
<evidence type="ECO:0000259" key="1">
    <source>
        <dbReference type="PROSITE" id="PS51186"/>
    </source>
</evidence>
<dbReference type="eggNOG" id="COG1670">
    <property type="taxonomic scope" value="Bacteria"/>
</dbReference>
<dbReference type="OrthoDB" id="336415at2"/>
<dbReference type="Proteomes" id="UP000035100">
    <property type="component" value="Unassembled WGS sequence"/>
</dbReference>
<keyword evidence="3" id="KW-1185">Reference proteome</keyword>
<protein>
    <submittedName>
        <fullName evidence="2">Acetyltransferase</fullName>
    </submittedName>
</protein>
<reference evidence="2 3" key="1">
    <citation type="submission" date="2013-01" db="EMBL/GenBank/DDBJ databases">
        <authorList>
            <person name="Fiebig A."/>
            <person name="Goeker M."/>
            <person name="Klenk H.-P.P."/>
        </authorList>
    </citation>
    <scope>NUCLEOTIDE SEQUENCE [LARGE SCALE GENOMIC DNA]</scope>
    <source>
        <strain evidence="2 3">DSM 24838</strain>
    </source>
</reference>
<evidence type="ECO:0000313" key="2">
    <source>
        <dbReference type="EMBL" id="KIQ70569.1"/>
    </source>
</evidence>
<gene>
    <name evidence="2" type="ORF">Wenmar_00947</name>
</gene>
<comment type="caution">
    <text evidence="2">The sequence shown here is derived from an EMBL/GenBank/DDBJ whole genome shotgun (WGS) entry which is preliminary data.</text>
</comment>
<dbReference type="PATRIC" id="fig|1123501.6.peg.1014"/>
<organism evidence="2 3">
    <name type="scientific">Wenxinia marina DSM 24838</name>
    <dbReference type="NCBI Taxonomy" id="1123501"/>
    <lineage>
        <taxon>Bacteria</taxon>
        <taxon>Pseudomonadati</taxon>
        <taxon>Pseudomonadota</taxon>
        <taxon>Alphaproteobacteria</taxon>
        <taxon>Rhodobacterales</taxon>
        <taxon>Roseobacteraceae</taxon>
        <taxon>Wenxinia</taxon>
    </lineage>
</organism>
<dbReference type="GO" id="GO:0016747">
    <property type="term" value="F:acyltransferase activity, transferring groups other than amino-acyl groups"/>
    <property type="evidence" value="ECO:0007669"/>
    <property type="project" value="InterPro"/>
</dbReference>
<sequence length="177" mass="19389">MSDPAGRVSLREPRPEDAAALAALPREAEIVRMYGGTLTGGPERTLANAEEEIRRLTEAPFGRIICLDDRAVGGVRLHSLNSQDRRARLAIGLFASGDTGRGIGQQAIRLTLDHAFGPMDLHRVDLRVLAFNERAIRCYLACGFVHEGTEREAALIDGTWHDDLIMGILRAEHLARG</sequence>
<accession>A0A0D0Q806</accession>
<dbReference type="InterPro" id="IPR016181">
    <property type="entry name" value="Acyl_CoA_acyltransferase"/>
</dbReference>
<dbReference type="EMBL" id="AONG01000005">
    <property type="protein sequence ID" value="KIQ70569.1"/>
    <property type="molecule type" value="Genomic_DNA"/>
</dbReference>
<dbReference type="SUPFAM" id="SSF55729">
    <property type="entry name" value="Acyl-CoA N-acyltransferases (Nat)"/>
    <property type="match status" value="1"/>
</dbReference>
<dbReference type="Gene3D" id="3.40.630.30">
    <property type="match status" value="1"/>
</dbReference>
<dbReference type="PANTHER" id="PTHR43415:SF3">
    <property type="entry name" value="GNAT-FAMILY ACETYLTRANSFERASE"/>
    <property type="match status" value="1"/>
</dbReference>
<dbReference type="PROSITE" id="PS51186">
    <property type="entry name" value="GNAT"/>
    <property type="match status" value="1"/>
</dbReference>
<dbReference type="InterPro" id="IPR000182">
    <property type="entry name" value="GNAT_dom"/>
</dbReference>
<feature type="domain" description="N-acetyltransferase" evidence="1">
    <location>
        <begin position="8"/>
        <end position="171"/>
    </location>
</feature>
<dbReference type="PANTHER" id="PTHR43415">
    <property type="entry name" value="SPERMIDINE N(1)-ACETYLTRANSFERASE"/>
    <property type="match status" value="1"/>
</dbReference>
<dbReference type="RefSeq" id="WP_018302728.1">
    <property type="nucleotide sequence ID" value="NZ_KB902288.1"/>
</dbReference>
<proteinExistence type="predicted"/>
<dbReference type="AlphaFoldDB" id="A0A0D0Q806"/>
<evidence type="ECO:0000313" key="3">
    <source>
        <dbReference type="Proteomes" id="UP000035100"/>
    </source>
</evidence>
<dbReference type="STRING" id="1123501.Wenmar_00947"/>
<name>A0A0D0Q806_9RHOB</name>
<keyword evidence="2" id="KW-0808">Transferase</keyword>